<dbReference type="RefSeq" id="XP_043037476.1">
    <property type="nucleotide sequence ID" value="XM_043190539.1"/>
</dbReference>
<dbReference type="GeneID" id="66112836"/>
<protein>
    <submittedName>
        <fullName evidence="1">Uncharacterized protein</fullName>
    </submittedName>
</protein>
<evidence type="ECO:0000313" key="2">
    <source>
        <dbReference type="Proteomes" id="UP000812287"/>
    </source>
</evidence>
<name>A0A9P8AQL5_9AGAR</name>
<accession>A0A9P8AQL5</accession>
<comment type="caution">
    <text evidence="1">The sequence shown here is derived from an EMBL/GenBank/DDBJ whole genome shotgun (WGS) entry which is preliminary data.</text>
</comment>
<proteinExistence type="predicted"/>
<dbReference type="OrthoDB" id="10671035at2759"/>
<evidence type="ECO:0000313" key="1">
    <source>
        <dbReference type="EMBL" id="KAG7443976.1"/>
    </source>
</evidence>
<dbReference type="AlphaFoldDB" id="A0A9P8AQL5"/>
<dbReference type="Proteomes" id="UP000812287">
    <property type="component" value="Unassembled WGS sequence"/>
</dbReference>
<keyword evidence="2" id="KW-1185">Reference proteome</keyword>
<dbReference type="EMBL" id="MU250542">
    <property type="protein sequence ID" value="KAG7443976.1"/>
    <property type="molecule type" value="Genomic_DNA"/>
</dbReference>
<gene>
    <name evidence="1" type="ORF">BT62DRAFT_995732</name>
</gene>
<sequence>MPQLWSGSLVVIITHRSPGQRSFISVINVPLPSTDTCTTSNSLTFGKSTEIGVILSKFKATESRIATILVMPGKNTMNIRLFKCDCLAKFAGEGLWPHKRQHILQILDARSDSMQMWKSYVSSMGDAQAERTSQSMKDADPREMFMEVRVVNGGGLNEVGDSHTGWEVNVQARMLFSGDTPVVSYDISKVCYETEGEHQGH</sequence>
<reference evidence="1" key="1">
    <citation type="submission" date="2020-11" db="EMBL/GenBank/DDBJ databases">
        <title>Adaptations for nitrogen fixation in a non-lichenized fungal sporocarp promotes dispersal by wood-feeding termites.</title>
        <authorList>
            <consortium name="DOE Joint Genome Institute"/>
            <person name="Koch R.A."/>
            <person name="Yoon G."/>
            <person name="Arayal U."/>
            <person name="Lail K."/>
            <person name="Amirebrahimi M."/>
            <person name="Labutti K."/>
            <person name="Lipzen A."/>
            <person name="Riley R."/>
            <person name="Barry K."/>
            <person name="Henrissat B."/>
            <person name="Grigoriev I.V."/>
            <person name="Herr J.R."/>
            <person name="Aime M.C."/>
        </authorList>
    </citation>
    <scope>NUCLEOTIDE SEQUENCE</scope>
    <source>
        <strain evidence="1">MCA 3950</strain>
    </source>
</reference>
<organism evidence="1 2">
    <name type="scientific">Guyanagaster necrorhizus</name>
    <dbReference type="NCBI Taxonomy" id="856835"/>
    <lineage>
        <taxon>Eukaryota</taxon>
        <taxon>Fungi</taxon>
        <taxon>Dikarya</taxon>
        <taxon>Basidiomycota</taxon>
        <taxon>Agaricomycotina</taxon>
        <taxon>Agaricomycetes</taxon>
        <taxon>Agaricomycetidae</taxon>
        <taxon>Agaricales</taxon>
        <taxon>Marasmiineae</taxon>
        <taxon>Physalacriaceae</taxon>
        <taxon>Guyanagaster</taxon>
    </lineage>
</organism>